<gene>
    <name evidence="1" type="ORF">FYJ85_22635</name>
</gene>
<accession>A0A844GCB3</accession>
<proteinExistence type="predicted"/>
<dbReference type="Proteomes" id="UP000435649">
    <property type="component" value="Unassembled WGS sequence"/>
</dbReference>
<dbReference type="RefSeq" id="WP_154420980.1">
    <property type="nucleotide sequence ID" value="NZ_VUNS01000068.1"/>
</dbReference>
<evidence type="ECO:0000313" key="2">
    <source>
        <dbReference type="Proteomes" id="UP000435649"/>
    </source>
</evidence>
<dbReference type="AlphaFoldDB" id="A0A844GCB3"/>
<organism evidence="1 2">
    <name type="scientific">Victivallis lenta</name>
    <dbReference type="NCBI Taxonomy" id="2606640"/>
    <lineage>
        <taxon>Bacteria</taxon>
        <taxon>Pseudomonadati</taxon>
        <taxon>Lentisphaerota</taxon>
        <taxon>Lentisphaeria</taxon>
        <taxon>Victivallales</taxon>
        <taxon>Victivallaceae</taxon>
        <taxon>Victivallis</taxon>
    </lineage>
</organism>
<sequence>MKFIVTKLIYLLIFIVGLSVFAEETSLEGAYIWTLKSPDGNEFVEKIYFKNKNNKLMLYLEGEQYECSLSGTHFSGQMYIQQRVWGVSGDFQSDGKITGKQERWDVFTPEEKVTLTFEAVRDTSEEAQKFWPQYLQEWEAHLASLDKKPDWDATEEGRQQKEGLLALAAEQHVTLTVRGKVVDSAGKPLEGIVLCCGTQRIDINYSMGLAATEEYITTDAAGEFKTKELTAWKLFLIYGGKKYQEYSADFENKEQLLELQKNPITITLLPIQEEVAE</sequence>
<keyword evidence="2" id="KW-1185">Reference proteome</keyword>
<protein>
    <recommendedName>
        <fullName evidence="3">Carboxypeptidase family protein</fullName>
    </recommendedName>
</protein>
<comment type="caution">
    <text evidence="1">The sequence shown here is derived from an EMBL/GenBank/DDBJ whole genome shotgun (WGS) entry which is preliminary data.</text>
</comment>
<dbReference type="EMBL" id="VUNS01000068">
    <property type="protein sequence ID" value="MST99829.1"/>
    <property type="molecule type" value="Genomic_DNA"/>
</dbReference>
<evidence type="ECO:0008006" key="3">
    <source>
        <dbReference type="Google" id="ProtNLM"/>
    </source>
</evidence>
<reference evidence="1 2" key="1">
    <citation type="submission" date="2019-08" db="EMBL/GenBank/DDBJ databases">
        <title>In-depth cultivation of the pig gut microbiome towards novel bacterial diversity and tailored functional studies.</title>
        <authorList>
            <person name="Wylensek D."/>
            <person name="Hitch T.C.A."/>
            <person name="Clavel T."/>
        </authorList>
    </citation>
    <scope>NUCLEOTIDE SEQUENCE [LARGE SCALE GENOMIC DNA]</scope>
    <source>
        <strain evidence="1 2">BBE-744-WT-12</strain>
    </source>
</reference>
<name>A0A844GCB3_9BACT</name>
<evidence type="ECO:0000313" key="1">
    <source>
        <dbReference type="EMBL" id="MST99829.1"/>
    </source>
</evidence>